<dbReference type="SUPFAM" id="SSF51120">
    <property type="entry name" value="beta-Roll"/>
    <property type="match status" value="1"/>
</dbReference>
<gene>
    <name evidence="3" type="ORF">ACE1CA_28680</name>
</gene>
<organism evidence="3 4">
    <name type="scientific">Floridaenema evergladense BLCC-F167</name>
    <dbReference type="NCBI Taxonomy" id="3153639"/>
    <lineage>
        <taxon>Bacteria</taxon>
        <taxon>Bacillati</taxon>
        <taxon>Cyanobacteriota</taxon>
        <taxon>Cyanophyceae</taxon>
        <taxon>Oscillatoriophycideae</taxon>
        <taxon>Aerosakkonematales</taxon>
        <taxon>Aerosakkonemataceae</taxon>
        <taxon>Floridanema</taxon>
        <taxon>Floridanema evergladense</taxon>
    </lineage>
</organism>
<proteinExistence type="predicted"/>
<dbReference type="EMBL" id="JBHFNT010000251">
    <property type="protein sequence ID" value="MFB2838487.1"/>
    <property type="molecule type" value="Genomic_DNA"/>
</dbReference>
<dbReference type="InterPro" id="IPR050557">
    <property type="entry name" value="RTX_toxin/Mannuronan_C5-epim"/>
</dbReference>
<accession>A0ABV4WUG1</accession>
<dbReference type="InterPro" id="IPR001343">
    <property type="entry name" value="Hemolysn_Ca-bd"/>
</dbReference>
<dbReference type="Pfam" id="PF00353">
    <property type="entry name" value="HemolysinCabind"/>
    <property type="match status" value="4"/>
</dbReference>
<dbReference type="PANTHER" id="PTHR38340">
    <property type="entry name" value="S-LAYER PROTEIN"/>
    <property type="match status" value="1"/>
</dbReference>
<name>A0ABV4WUG1_9CYAN</name>
<sequence>MGGAGNDTLVGSFFGDALYGDDAEGLAASGADSIAGGEGNDTIYGEANDTVFGGNDTILGEGGDDTIFGYGGNDSLLGGDGIDYLDGGDGDDVLDGGAGTSTLLGGAGLETIRGGIEGDFIDGGEGADNLNGLGGNDTIYGDLGAIESLAGNDVLNGGAGDDFLDGGAGVDRVIGGAGVDLVFGGEDPETQTTRDTLTGGADTDFFQLLFTDFVPEPIQPGEPIISPPPGDWIVDFQNNVDFFLLDGIDFTSLGFQRINLSVAGVATASTRIYVLPEAGIPISQAETLAVVQGVLPGAFDATDFVSSI</sequence>
<keyword evidence="4" id="KW-1185">Reference proteome</keyword>
<keyword evidence="2" id="KW-0964">Secreted</keyword>
<dbReference type="InterPro" id="IPR018511">
    <property type="entry name" value="Hemolysin-typ_Ca-bd_CS"/>
</dbReference>
<dbReference type="PROSITE" id="PS00330">
    <property type="entry name" value="HEMOLYSIN_CALCIUM"/>
    <property type="match status" value="2"/>
</dbReference>
<comment type="caution">
    <text evidence="3">The sequence shown here is derived from an EMBL/GenBank/DDBJ whole genome shotgun (WGS) entry which is preliminary data.</text>
</comment>
<evidence type="ECO:0000313" key="3">
    <source>
        <dbReference type="EMBL" id="MFB2838487.1"/>
    </source>
</evidence>
<comment type="subcellular location">
    <subcellularLocation>
        <location evidence="1">Secreted</location>
    </subcellularLocation>
</comment>
<reference evidence="3 4" key="1">
    <citation type="submission" date="2024-09" db="EMBL/GenBank/DDBJ databases">
        <title>Floridaenema gen nov. (Aerosakkonemataceae, Aerosakkonematales ord. nov., Cyanobacteria) from benthic tropical and subtropical fresh waters, with the description of four new species.</title>
        <authorList>
            <person name="Moretto J.A."/>
            <person name="Berthold D.E."/>
            <person name="Lefler F.W."/>
            <person name="Huang I.-S."/>
            <person name="Laughinghouse H. IV."/>
        </authorList>
    </citation>
    <scope>NUCLEOTIDE SEQUENCE [LARGE SCALE GENOMIC DNA]</scope>
    <source>
        <strain evidence="3 4">BLCC-F167</strain>
    </source>
</reference>
<dbReference type="PRINTS" id="PR00313">
    <property type="entry name" value="CABNDNGRPT"/>
</dbReference>
<protein>
    <submittedName>
        <fullName evidence="3">Calcium-binding protein</fullName>
    </submittedName>
</protein>
<dbReference type="RefSeq" id="WP_413280816.1">
    <property type="nucleotide sequence ID" value="NZ_JBHFNT010000251.1"/>
</dbReference>
<dbReference type="Gene3D" id="2.150.10.10">
    <property type="entry name" value="Serralysin-like metalloprotease, C-terminal"/>
    <property type="match status" value="3"/>
</dbReference>
<evidence type="ECO:0000256" key="2">
    <source>
        <dbReference type="ARBA" id="ARBA00022525"/>
    </source>
</evidence>
<evidence type="ECO:0000313" key="4">
    <source>
        <dbReference type="Proteomes" id="UP001576780"/>
    </source>
</evidence>
<dbReference type="Proteomes" id="UP001576780">
    <property type="component" value="Unassembled WGS sequence"/>
</dbReference>
<dbReference type="PANTHER" id="PTHR38340:SF1">
    <property type="entry name" value="S-LAYER PROTEIN"/>
    <property type="match status" value="1"/>
</dbReference>
<evidence type="ECO:0000256" key="1">
    <source>
        <dbReference type="ARBA" id="ARBA00004613"/>
    </source>
</evidence>
<dbReference type="InterPro" id="IPR011049">
    <property type="entry name" value="Serralysin-like_metalloprot_C"/>
</dbReference>